<feature type="region of interest" description="Disordered" evidence="5">
    <location>
        <begin position="2607"/>
        <end position="2647"/>
    </location>
</feature>
<dbReference type="InterPro" id="IPR036770">
    <property type="entry name" value="Ankyrin_rpt-contain_sf"/>
</dbReference>
<dbReference type="SMART" id="SM00248">
    <property type="entry name" value="ANK"/>
    <property type="match status" value="22"/>
</dbReference>
<name>A0ABN7SKH9_OIKDI</name>
<feature type="compositionally biased region" description="Polar residues" evidence="5">
    <location>
        <begin position="3023"/>
        <end position="3038"/>
    </location>
</feature>
<feature type="coiled-coil region" evidence="4">
    <location>
        <begin position="2130"/>
        <end position="2157"/>
    </location>
</feature>
<proteinExistence type="predicted"/>
<feature type="repeat" description="ANK" evidence="3">
    <location>
        <begin position="489"/>
        <end position="523"/>
    </location>
</feature>
<feature type="compositionally biased region" description="Basic and acidic residues" evidence="5">
    <location>
        <begin position="1"/>
        <end position="19"/>
    </location>
</feature>
<feature type="repeat" description="ANK" evidence="3">
    <location>
        <begin position="90"/>
        <end position="122"/>
    </location>
</feature>
<feature type="region of interest" description="Disordered" evidence="5">
    <location>
        <begin position="2315"/>
        <end position="2412"/>
    </location>
</feature>
<dbReference type="PROSITE" id="PS50297">
    <property type="entry name" value="ANK_REP_REGION"/>
    <property type="match status" value="19"/>
</dbReference>
<feature type="repeat" description="ANK" evidence="3">
    <location>
        <begin position="259"/>
        <end position="291"/>
    </location>
</feature>
<evidence type="ECO:0000256" key="3">
    <source>
        <dbReference type="PROSITE-ProRule" id="PRU00023"/>
    </source>
</evidence>
<feature type="region of interest" description="Disordered" evidence="5">
    <location>
        <begin position="1637"/>
        <end position="1658"/>
    </location>
</feature>
<feature type="region of interest" description="Disordered" evidence="5">
    <location>
        <begin position="2003"/>
        <end position="2023"/>
    </location>
</feature>
<evidence type="ECO:0000256" key="5">
    <source>
        <dbReference type="SAM" id="MobiDB-lite"/>
    </source>
</evidence>
<dbReference type="Pfam" id="PF17809">
    <property type="entry name" value="UPA_2"/>
    <property type="match status" value="1"/>
</dbReference>
<feature type="repeat" description="ANK" evidence="3">
    <location>
        <begin position="658"/>
        <end position="690"/>
    </location>
</feature>
<reference evidence="7 8" key="1">
    <citation type="submission" date="2021-04" db="EMBL/GenBank/DDBJ databases">
        <authorList>
            <person name="Bliznina A."/>
        </authorList>
    </citation>
    <scope>NUCLEOTIDE SEQUENCE [LARGE SCALE GENOMIC DNA]</scope>
</reference>
<evidence type="ECO:0000256" key="1">
    <source>
        <dbReference type="ARBA" id="ARBA00022737"/>
    </source>
</evidence>
<feature type="repeat" description="ANK" evidence="3">
    <location>
        <begin position="292"/>
        <end position="324"/>
    </location>
</feature>
<dbReference type="InterPro" id="IPR000906">
    <property type="entry name" value="ZU5_dom"/>
</dbReference>
<dbReference type="SUPFAM" id="SSF48403">
    <property type="entry name" value="Ankyrin repeat"/>
    <property type="match status" value="3"/>
</dbReference>
<feature type="repeat" description="ANK" evidence="3">
    <location>
        <begin position="357"/>
        <end position="389"/>
    </location>
</feature>
<dbReference type="Gene3D" id="1.25.40.20">
    <property type="entry name" value="Ankyrin repeat-containing domain"/>
    <property type="match status" value="4"/>
</dbReference>
<feature type="compositionally biased region" description="Basic and acidic residues" evidence="5">
    <location>
        <begin position="2351"/>
        <end position="2362"/>
    </location>
</feature>
<feature type="region of interest" description="Disordered" evidence="5">
    <location>
        <begin position="1726"/>
        <end position="1753"/>
    </location>
</feature>
<feature type="repeat" description="ANK" evidence="3">
    <location>
        <begin position="791"/>
        <end position="823"/>
    </location>
</feature>
<dbReference type="PROSITE" id="PS50088">
    <property type="entry name" value="ANK_REPEAT"/>
    <property type="match status" value="20"/>
</dbReference>
<dbReference type="EMBL" id="OU015566">
    <property type="protein sequence ID" value="CAG5103180.1"/>
    <property type="molecule type" value="Genomic_DNA"/>
</dbReference>
<dbReference type="Gene3D" id="2.60.220.30">
    <property type="match status" value="3"/>
</dbReference>
<feature type="compositionally biased region" description="Polar residues" evidence="5">
    <location>
        <begin position="2835"/>
        <end position="2861"/>
    </location>
</feature>
<feature type="compositionally biased region" description="Basic and acidic residues" evidence="5">
    <location>
        <begin position="2622"/>
        <end position="2647"/>
    </location>
</feature>
<feature type="region of interest" description="Disordered" evidence="5">
    <location>
        <begin position="1"/>
        <end position="61"/>
    </location>
</feature>
<dbReference type="PANTHER" id="PTHR24198:SF165">
    <property type="entry name" value="ANKYRIN REPEAT-CONTAINING PROTEIN-RELATED"/>
    <property type="match status" value="1"/>
</dbReference>
<feature type="compositionally biased region" description="Polar residues" evidence="5">
    <location>
        <begin position="2891"/>
        <end position="2902"/>
    </location>
</feature>
<dbReference type="Gene3D" id="2.60.40.2660">
    <property type="match status" value="1"/>
</dbReference>
<feature type="repeat" description="ANK" evidence="3">
    <location>
        <begin position="691"/>
        <end position="723"/>
    </location>
</feature>
<sequence>MKDKENKASPSTGEKREAPDGAVQKSESFQERSSRSSRGCSRRSSKERKKRKVSQEKRNAHFLRAARSGNVEKFQFYVEEKVDINTVNTNGLSALHLASKEGHQTIVIELLSLKVDVNKTTNRGNTALHIASLAGQDSIVEKLIEAGANPNLQAHGGFTPLYMAAQEGHADIVKQLLAAKANQSIPTTDGFTPLAVALQENRHDVVNLLLEDDVKGKVKLPALHIAARKNDVKAAALLLQNEPKNETEEVLIVNRTTESGFTPLHIAAHYGNLGIASLLVSRSAGVNFVAKNGISPLHVASKRGHVGVVKMLLEKGASIAATTRDGLTPLHCAVRHGHLRVAEILLDKGAKPMVTANGLTPLHMAAQGNHEGCVGKLIKCGYSVDSKTHDLLTPLHIAAHCGHLTTAKLLLQKGADPNAVAMNGFTPLHVAAKKNRFEVVKLLLENKAKIEAVTESGLTVLMVATYADNLAVVKVLTEAGIALDALNSRGETALHVAARNELKTNHVLDHLVKLGADVNVRGEDANGVIHLAVRSGSVSSVKNLIEAGARINEKVESSGYAPVHYASKDGNLEMVQLLCSKGADLSSKTKKGFTAFHMCAKYGHRQLVRYLAEAGAQINEVALGGLTALHIAAHYGHVEVVKDLVGVGIDISLQAQKTGHDALHVASRLGNEEIVRFLLDSGAKPDSTIKQGFTSAHLAAFGGHANVLQVLVDANADLEFAAKNGLAPIHLAGQVGNLECVKFFLDKGCSLGLTKSGCSVLHLVAHYGHESLVDELLRHADDDELNRKNDADFTPLHHAAQGGHLGVYKLLVEAGARQDIVSSSGMRPIDIAKRLGYVSIAAEFDLEDVNKEEATSEGGNDDQWSATSSKMIIPESLQESFQNELKQLSDDEEEAPQDFKVMTDDSLLGKSYSLNSMQHSKSLNQYSRRVDPLDEVIDDEEKQSGFLVSFIVDARGGIISSRRHPELKFFIPEGSCPAPTRITCRIARSTKPPLSEAENQATSVVEVAPHPMHYERIPPVREDEGVCAPLLHMSPSQQFQGPVAIDVPHFGTTVGGRREVFVLSSNDGLKWHEHPSLSSEEFKESISPEDMEEPKEFVHRIITTDFPKYFALVSRPTVEYGMMGPEGGELSIRAEDKDGIASFPENALVKKIRVALQTLPINPEVVKKYADGKLYCGAVLTVEPRRRKFHKLINLSIPSPAKDEHASGLRLLYSLTEGNEQAEWEDLTNSVDFCVTKNGCLSFMTNVSARFWAIQVLDPEIIPDLEPLATAIYKEAIKIPYMTTFSVCLNTIDQVAGEVRLTIICGTRNEAPSDPRLVELARSKPIEVHQDASIWIDVIGDISPHSDDAQKGQAWFTFHPFEETQLNLRFKPSITTGDNLDFRVCFYPEPRGGGKEPICGLNCEVRNNREESPEECQLDTVSVHSSNTYTYLVPPDTIEVSDDEHQETDRGRSCGGDEEEPPITPDDLFRDIQEVKSKLAEVRQLLEGRSGSTSGMTCSQSEMHLSGYKVSTPVGTPMKIDENTELMDSVFGTICNEDEHGVLEEMEKLRSKFNERRSPEGAPSFSQNPEMTKLAGIFQARVEQELKEKEQERLIAKTANEIFNETFESIIRENSQSQKKRMSIKDRIASIETGEWRFSSDDEADEKKSQTKENRNTDLEEVNPFAMNSDMPIEGEDEEIAEFKAAETIPEMMKMTETAFDEAENIIASAETRLGEAWDHTQKILERNDGEESDEVDTVTGENSSKNTSESYNTAVSDIRDPDIGSIEDQILKAANACFVLRAFWRSCPPEPNRCSTFDHDVQKMTVSSSSSMDDVFEQELNTVALDLSLKIIQDSIEELQTEISQIDSVEKAAMNLLDDIIPSVVKEIKEENDAKIDRSEMVQNWLNDKGQSVDTVIWRNQSEENECDSVCENNTSYESDEESIVTRTLPLDMKSYGSFDQATSLTETAVAEHNLVEALVNNAIMSSITEIKREYDFVRQVQLKECVNKLVLDAIGSAILESKEESDSPQETQREEKCHLHREISEDTTIEARYEIASSSDSEGAPELDEPIEKGPCKYLLKRDSCEQFRLRNSRTCPDRHSANFASVDEEDESDDFRKVSFGSCKIYSYKVANSVDLDDVPEMDDDDLESLIESEAELYQEISKAERILQETAEKLVSKAINSSLIDLYSDRNSMASSDSDDRESPATLLNELPDPSDFVYTSLGSNCSSIAGESHGMLRLDSIAEESEHSECSLRSSSSNNLGLMQNIEQASTNRTVSYGQESVEIAEYFNNTEESSMTQSPIKMFVHQGSLQHQPSYTGSADSALSDVESQSLLGGNNSPYFRPQSPTPPASRLSGENHKNRAMAWTREESRDWRSSDDDSAQESIGTSPLFNRIQKRTTPFPFGSRSSTMDLDDGPIETPEQQGSTEQLPIQPRAGFNWFSTTLDEDDEAEELITGSGAQGSTSQHQDQTMDFEIASSIASFDTVIERENENVDDGTIDETTSTGSSPSIINLKDGGFPESEVESNYPASDDFDLVQVQPPTPTDGCSRTLSPELIPQEEPEVDKKRYDYDPIERKQSVADLLVEKMEAQLNSVAFSVDEPCEAPPGETQFDKFLEDMQRDFSPDSDIETSVSNETAVEKISDIESNEDEHSEKQEDLSPHHEFDHYGEEEINMLARMLDNIATDLVASCLDDVVHSERLSCQTLREKFKQQLSSAEIADEFDPIPRRGSTGESNPEGLQRRDTGIHDLMAPVEAKPVKRSSLEIFDEEDEDEEENDSENIGVSRKSPHEEPPAEPTFSTFISTTEETVVPGKVVSEYMTVGGEAADANVTMREFGFQNPYFDMSKSISLESSSRGDTNEQISSPAMFASENTQELPSVPEESQEPPKDPFTTEAPESERGDDMESLNSTFSPSSSILDFRQDPRNTQSLTGSIERRLRCTSRSSASTLSSGSSLSRRSKYSDSTIVSRNRKKCSGSAPPSSDRFLQLKSGVFTYRMSPDEENRFGRSKSSNTVERPRSDLICYSDSEEIFKPAASEPSLSMSTGDLSSPKATNLNRSNNSSSSRLSIGEIIFGQSSNSTSATSSSYNSAMMY</sequence>
<feature type="repeat" description="ANK" evidence="3">
    <location>
        <begin position="591"/>
        <end position="623"/>
    </location>
</feature>
<feature type="repeat" description="ANK" evidence="3">
    <location>
        <begin position="724"/>
        <end position="756"/>
    </location>
</feature>
<keyword evidence="4" id="KW-0175">Coiled coil</keyword>
<evidence type="ECO:0000313" key="8">
    <source>
        <dbReference type="Proteomes" id="UP001158576"/>
    </source>
</evidence>
<feature type="repeat" description="ANK" evidence="3">
    <location>
        <begin position="524"/>
        <end position="556"/>
    </location>
</feature>
<dbReference type="Proteomes" id="UP001158576">
    <property type="component" value="Chromosome 1"/>
</dbReference>
<feature type="compositionally biased region" description="Acidic residues" evidence="5">
    <location>
        <begin position="2750"/>
        <end position="2763"/>
    </location>
</feature>
<feature type="repeat" description="ANK" evidence="3">
    <location>
        <begin position="123"/>
        <end position="155"/>
    </location>
</feature>
<keyword evidence="2 3" id="KW-0040">ANK repeat</keyword>
<feature type="region of interest" description="Disordered" evidence="5">
    <location>
        <begin position="1441"/>
        <end position="1466"/>
    </location>
</feature>
<feature type="region of interest" description="Disordered" evidence="5">
    <location>
        <begin position="3019"/>
        <end position="3048"/>
    </location>
</feature>
<keyword evidence="8" id="KW-1185">Reference proteome</keyword>
<protein>
    <submittedName>
        <fullName evidence="7">Oidioi.mRNA.OKI2018_I69.chr1.g655.t1.cds</fullName>
    </submittedName>
</protein>
<feature type="compositionally biased region" description="Polar residues" evidence="5">
    <location>
        <begin position="2484"/>
        <end position="2495"/>
    </location>
</feature>
<dbReference type="InterPro" id="IPR002110">
    <property type="entry name" value="Ankyrin_rpt"/>
</dbReference>
<keyword evidence="1" id="KW-0677">Repeat</keyword>
<dbReference type="PANTHER" id="PTHR24198">
    <property type="entry name" value="ANKYRIN REPEAT AND PROTEIN KINASE DOMAIN-CONTAINING PROTEIN"/>
    <property type="match status" value="1"/>
</dbReference>
<feature type="repeat" description="ANK" evidence="3">
    <location>
        <begin position="189"/>
        <end position="211"/>
    </location>
</feature>
<organism evidence="7 8">
    <name type="scientific">Oikopleura dioica</name>
    <name type="common">Tunicate</name>
    <dbReference type="NCBI Taxonomy" id="34765"/>
    <lineage>
        <taxon>Eukaryota</taxon>
        <taxon>Metazoa</taxon>
        <taxon>Chordata</taxon>
        <taxon>Tunicata</taxon>
        <taxon>Appendicularia</taxon>
        <taxon>Copelata</taxon>
        <taxon>Oikopleuridae</taxon>
        <taxon>Oikopleura</taxon>
    </lineage>
</organism>
<feature type="repeat" description="ANK" evidence="3">
    <location>
        <begin position="156"/>
        <end position="188"/>
    </location>
</feature>
<evidence type="ECO:0000259" key="6">
    <source>
        <dbReference type="SMART" id="SM00218"/>
    </source>
</evidence>
<feature type="compositionally biased region" description="Low complexity" evidence="5">
    <location>
        <begin position="3039"/>
        <end position="3048"/>
    </location>
</feature>
<evidence type="ECO:0000313" key="7">
    <source>
        <dbReference type="EMBL" id="CAG5103180.1"/>
    </source>
</evidence>
<accession>A0ABN7SKH9</accession>
<evidence type="ECO:0000256" key="2">
    <source>
        <dbReference type="ARBA" id="ARBA00023043"/>
    </source>
</evidence>
<feature type="compositionally biased region" description="Polar residues" evidence="5">
    <location>
        <begin position="2315"/>
        <end position="2324"/>
    </location>
</feature>
<feature type="repeat" description="ANK" evidence="3">
    <location>
        <begin position="390"/>
        <end position="422"/>
    </location>
</feature>
<dbReference type="Pfam" id="PF12796">
    <property type="entry name" value="Ank_2"/>
    <property type="match status" value="6"/>
</dbReference>
<feature type="domain" description="ZU5" evidence="6">
    <location>
        <begin position="944"/>
        <end position="1069"/>
    </location>
</feature>
<evidence type="ECO:0000256" key="4">
    <source>
        <dbReference type="SAM" id="Coils"/>
    </source>
</evidence>
<feature type="repeat" description="ANK" evidence="3">
    <location>
        <begin position="624"/>
        <end position="656"/>
    </location>
</feature>
<gene>
    <name evidence="7" type="ORF">OKIOD_LOCUS9420</name>
</gene>
<feature type="repeat" description="ANK" evidence="3">
    <location>
        <begin position="456"/>
        <end position="488"/>
    </location>
</feature>
<feature type="repeat" description="ANK" evidence="3">
    <location>
        <begin position="423"/>
        <end position="455"/>
    </location>
</feature>
<feature type="repeat" description="ANK" evidence="3">
    <location>
        <begin position="558"/>
        <end position="590"/>
    </location>
</feature>
<dbReference type="PRINTS" id="PR01415">
    <property type="entry name" value="ANKYRIN"/>
</dbReference>
<feature type="region of interest" description="Disordered" evidence="5">
    <location>
        <begin position="2835"/>
        <end position="2970"/>
    </location>
</feature>
<dbReference type="Pfam" id="PF00791">
    <property type="entry name" value="ZU5"/>
    <property type="match status" value="2"/>
</dbReference>
<dbReference type="Pfam" id="PF00023">
    <property type="entry name" value="Ank"/>
    <property type="match status" value="2"/>
</dbReference>
<dbReference type="SMART" id="SM00218">
    <property type="entry name" value="ZU5"/>
    <property type="match status" value="1"/>
</dbReference>
<feature type="repeat" description="ANK" evidence="3">
    <location>
        <begin position="325"/>
        <end position="357"/>
    </location>
</feature>
<feature type="compositionally biased region" description="Basic residues" evidence="5">
    <location>
        <begin position="40"/>
        <end position="52"/>
    </location>
</feature>
<feature type="compositionally biased region" description="Low complexity" evidence="5">
    <location>
        <begin position="2926"/>
        <end position="2941"/>
    </location>
</feature>
<feature type="compositionally biased region" description="Polar residues" evidence="5">
    <location>
        <begin position="1740"/>
        <end position="1753"/>
    </location>
</feature>
<dbReference type="InterPro" id="IPR040745">
    <property type="entry name" value="Ankyrin_UPA"/>
</dbReference>
<feature type="region of interest" description="Disordered" evidence="5">
    <location>
        <begin position="2982"/>
        <end position="3004"/>
    </location>
</feature>
<feature type="region of interest" description="Disordered" evidence="5">
    <location>
        <begin position="2475"/>
        <end position="2554"/>
    </location>
</feature>
<feature type="region of interest" description="Disordered" evidence="5">
    <location>
        <begin position="2700"/>
        <end position="2789"/>
    </location>
</feature>